<dbReference type="RefSeq" id="WP_154487433.1">
    <property type="nucleotide sequence ID" value="NZ_VUMW01000034.1"/>
</dbReference>
<proteinExistence type="predicted"/>
<feature type="transmembrane region" description="Helical" evidence="1">
    <location>
        <begin position="148"/>
        <end position="172"/>
    </location>
</feature>
<accession>A0A844FQ89</accession>
<feature type="transmembrane region" description="Helical" evidence="1">
    <location>
        <begin position="6"/>
        <end position="27"/>
    </location>
</feature>
<dbReference type="GO" id="GO:0016020">
    <property type="term" value="C:membrane"/>
    <property type="evidence" value="ECO:0007669"/>
    <property type="project" value="InterPro"/>
</dbReference>
<sequence length="184" mass="19561">MRDDENSLRAIVMTALFAAMIYVGVLLRIPLPAIVGRPFIHFGNTLTAVAILLLGFRNGALAGVIGLGGFDLLNGYAATSWLTMLETLVVAIVLSAIFKAMKYNDSTKNIIILAIVAGVTKIFTSYATTVVEALMAGTAFAPALTAAFMSMLATVINSCSTAIITPILYFAFKNGLTHVLKRAR</sequence>
<dbReference type="EMBL" id="VUMW01000034">
    <property type="protein sequence ID" value="MST80538.1"/>
    <property type="molecule type" value="Genomic_DNA"/>
</dbReference>
<dbReference type="Pfam" id="PF07155">
    <property type="entry name" value="ECF-ribofla_trS"/>
    <property type="match status" value="1"/>
</dbReference>
<keyword evidence="1" id="KW-0472">Membrane</keyword>
<protein>
    <recommendedName>
        <fullName evidence="4">Integral membrane protein</fullName>
    </recommendedName>
</protein>
<evidence type="ECO:0000313" key="2">
    <source>
        <dbReference type="EMBL" id="MST80538.1"/>
    </source>
</evidence>
<keyword evidence="1" id="KW-0812">Transmembrane</keyword>
<feature type="transmembrane region" description="Helical" evidence="1">
    <location>
        <begin position="39"/>
        <end position="56"/>
    </location>
</feature>
<organism evidence="2 3">
    <name type="scientific">Lactobacillus equicursoris</name>
    <dbReference type="NCBI Taxonomy" id="420645"/>
    <lineage>
        <taxon>Bacteria</taxon>
        <taxon>Bacillati</taxon>
        <taxon>Bacillota</taxon>
        <taxon>Bacilli</taxon>
        <taxon>Lactobacillales</taxon>
        <taxon>Lactobacillaceae</taxon>
        <taxon>Lactobacillus</taxon>
    </lineage>
</organism>
<reference evidence="2 3" key="1">
    <citation type="submission" date="2019-08" db="EMBL/GenBank/DDBJ databases">
        <title>In-depth cultivation of the pig gut microbiome towards novel bacterial diversity and tailored functional studies.</title>
        <authorList>
            <person name="Wylensek D."/>
            <person name="Hitch T.C.A."/>
            <person name="Clavel T."/>
        </authorList>
    </citation>
    <scope>NUCLEOTIDE SEQUENCE [LARGE SCALE GENOMIC DNA]</scope>
    <source>
        <strain evidence="2 3">WCA-470BD-2E</strain>
    </source>
</reference>
<gene>
    <name evidence="2" type="ORF">FYJ61_08830</name>
</gene>
<evidence type="ECO:0000256" key="1">
    <source>
        <dbReference type="SAM" id="Phobius"/>
    </source>
</evidence>
<evidence type="ECO:0008006" key="4">
    <source>
        <dbReference type="Google" id="ProtNLM"/>
    </source>
</evidence>
<comment type="caution">
    <text evidence="2">The sequence shown here is derived from an EMBL/GenBank/DDBJ whole genome shotgun (WGS) entry which is preliminary data.</text>
</comment>
<name>A0A844FQ89_9LACO</name>
<keyword evidence="1" id="KW-1133">Transmembrane helix</keyword>
<dbReference type="InterPro" id="IPR009825">
    <property type="entry name" value="ECF_substrate-spec-like"/>
</dbReference>
<feature type="transmembrane region" description="Helical" evidence="1">
    <location>
        <begin position="76"/>
        <end position="98"/>
    </location>
</feature>
<feature type="transmembrane region" description="Helical" evidence="1">
    <location>
        <begin position="110"/>
        <end position="128"/>
    </location>
</feature>
<dbReference type="Gene3D" id="1.10.1760.20">
    <property type="match status" value="1"/>
</dbReference>
<dbReference type="Proteomes" id="UP000452141">
    <property type="component" value="Unassembled WGS sequence"/>
</dbReference>
<evidence type="ECO:0000313" key="3">
    <source>
        <dbReference type="Proteomes" id="UP000452141"/>
    </source>
</evidence>
<dbReference type="AlphaFoldDB" id="A0A844FQ89"/>